<protein>
    <submittedName>
        <fullName evidence="2">Uncharacterized protein</fullName>
    </submittedName>
</protein>
<name>A0A1G8H926_9FLAO</name>
<evidence type="ECO:0000256" key="1">
    <source>
        <dbReference type="SAM" id="MobiDB-lite"/>
    </source>
</evidence>
<dbReference type="RefSeq" id="WP_090410538.1">
    <property type="nucleotide sequence ID" value="NZ_FNDQ01000049.1"/>
</dbReference>
<proteinExistence type="predicted"/>
<gene>
    <name evidence="2" type="ORF">SAMN05421818_1495</name>
</gene>
<dbReference type="EMBL" id="FNDQ01000049">
    <property type="protein sequence ID" value="SDI03135.1"/>
    <property type="molecule type" value="Genomic_DNA"/>
</dbReference>
<dbReference type="Proteomes" id="UP000243588">
    <property type="component" value="Unassembled WGS sequence"/>
</dbReference>
<feature type="region of interest" description="Disordered" evidence="1">
    <location>
        <begin position="1"/>
        <end position="24"/>
    </location>
</feature>
<feature type="compositionally biased region" description="Polar residues" evidence="1">
    <location>
        <begin position="1"/>
        <end position="15"/>
    </location>
</feature>
<evidence type="ECO:0000313" key="2">
    <source>
        <dbReference type="EMBL" id="SDI03135.1"/>
    </source>
</evidence>
<sequence length="103" mass="11880">MKNLKNSSDALQTDQKATEKDQALASKNSSFFEKTINKAKKDVVGKITFYDSGEIMIYETKEDYIKAIKAELYCNPFGFKPQTLIKDTEFHKKVEDLIRAEFE</sequence>
<reference evidence="3" key="1">
    <citation type="submission" date="2016-10" db="EMBL/GenBank/DDBJ databases">
        <authorList>
            <person name="Varghese N."/>
            <person name="Submissions S."/>
        </authorList>
    </citation>
    <scope>NUCLEOTIDE SEQUENCE [LARGE SCALE GENOMIC DNA]</scope>
    <source>
        <strain evidence="3">DSM 23313</strain>
    </source>
</reference>
<organism evidence="2 3">
    <name type="scientific">Myroides phaeus</name>
    <dbReference type="NCBI Taxonomy" id="702745"/>
    <lineage>
        <taxon>Bacteria</taxon>
        <taxon>Pseudomonadati</taxon>
        <taxon>Bacteroidota</taxon>
        <taxon>Flavobacteriia</taxon>
        <taxon>Flavobacteriales</taxon>
        <taxon>Flavobacteriaceae</taxon>
        <taxon>Myroides</taxon>
    </lineage>
</organism>
<dbReference type="AlphaFoldDB" id="A0A1G8H926"/>
<evidence type="ECO:0000313" key="3">
    <source>
        <dbReference type="Proteomes" id="UP000243588"/>
    </source>
</evidence>
<keyword evidence="3" id="KW-1185">Reference proteome</keyword>
<accession>A0A1G8H926</accession>